<organism evidence="2 3">
    <name type="scientific">Streptomyces syringium</name>
    <dbReference type="NCBI Taxonomy" id="76729"/>
    <lineage>
        <taxon>Bacteria</taxon>
        <taxon>Bacillati</taxon>
        <taxon>Actinomycetota</taxon>
        <taxon>Actinomycetes</taxon>
        <taxon>Kitasatosporales</taxon>
        <taxon>Streptomycetaceae</taxon>
        <taxon>Streptomyces</taxon>
    </lineage>
</organism>
<reference evidence="2 3" key="1">
    <citation type="submission" date="2021-03" db="EMBL/GenBank/DDBJ databases">
        <title>Sequencing the genomes of 1000 actinobacteria strains.</title>
        <authorList>
            <person name="Klenk H.-P."/>
        </authorList>
    </citation>
    <scope>NUCLEOTIDE SEQUENCE [LARGE SCALE GENOMIC DNA]</scope>
    <source>
        <strain evidence="2 3">DSM 41480</strain>
    </source>
</reference>
<evidence type="ECO:0000313" key="2">
    <source>
        <dbReference type="EMBL" id="MBP2401098.1"/>
    </source>
</evidence>
<comment type="caution">
    <text evidence="2">The sequence shown here is derived from an EMBL/GenBank/DDBJ whole genome shotgun (WGS) entry which is preliminary data.</text>
</comment>
<name>A0ABS4XZG8_9ACTN</name>
<sequence>MPRSTDEALAEAGLPDPFSDEDMDDLKQEIVRDVTAGMMFGARPAPAGHFPTAHDRANKELQDLAAQLLHRDDVGARLTKLCDEGIDPDGALHFACLLSLANEPTCAQFWWQFSAGAGNALAAYCLHLLHLGRGDLRDADHWAYQAVALTDHYPSPFSQRVTGPQPHFPSDALRKVVGRLKADEVEEFGFGRVMHPDPHLANQIEELADAL</sequence>
<dbReference type="RefSeq" id="WP_209513614.1">
    <property type="nucleotide sequence ID" value="NZ_JAGIOH010000001.1"/>
</dbReference>
<proteinExistence type="predicted"/>
<evidence type="ECO:0000313" key="3">
    <source>
        <dbReference type="Proteomes" id="UP001519291"/>
    </source>
</evidence>
<gene>
    <name evidence="2" type="ORF">JO379_000567</name>
</gene>
<accession>A0ABS4XZG8</accession>
<dbReference type="EMBL" id="JAGIOH010000001">
    <property type="protein sequence ID" value="MBP2401098.1"/>
    <property type="molecule type" value="Genomic_DNA"/>
</dbReference>
<evidence type="ECO:0000256" key="1">
    <source>
        <dbReference type="SAM" id="MobiDB-lite"/>
    </source>
</evidence>
<keyword evidence="3" id="KW-1185">Reference proteome</keyword>
<feature type="region of interest" description="Disordered" evidence="1">
    <location>
        <begin position="1"/>
        <end position="23"/>
    </location>
</feature>
<dbReference type="Proteomes" id="UP001519291">
    <property type="component" value="Unassembled WGS sequence"/>
</dbReference>
<dbReference type="GeneID" id="91567446"/>
<protein>
    <submittedName>
        <fullName evidence="2">Uncharacterized protein</fullName>
    </submittedName>
</protein>